<keyword evidence="6" id="KW-0833">Ubl conjugation pathway</keyword>
<comment type="pathway">
    <text evidence="1">Protein modification; protein sumoylation.</text>
</comment>
<dbReference type="Pfam" id="PF14324">
    <property type="entry name" value="PINIT"/>
    <property type="match status" value="1"/>
</dbReference>
<proteinExistence type="inferred from homology"/>
<evidence type="ECO:0000259" key="11">
    <source>
        <dbReference type="PROSITE" id="PS51466"/>
    </source>
</evidence>
<dbReference type="PROSITE" id="PS51044">
    <property type="entry name" value="ZF_SP_RING"/>
    <property type="match status" value="1"/>
</dbReference>
<dbReference type="Pfam" id="PF02891">
    <property type="entry name" value="zf-MIZ"/>
    <property type="match status" value="1"/>
</dbReference>
<dbReference type="PROSITE" id="PS51466">
    <property type="entry name" value="PINIT"/>
    <property type="match status" value="1"/>
</dbReference>
<evidence type="ECO:0008006" key="14">
    <source>
        <dbReference type="Google" id="ProtNLM"/>
    </source>
</evidence>
<evidence type="ECO:0000256" key="8">
    <source>
        <dbReference type="PROSITE-ProRule" id="PRU00452"/>
    </source>
</evidence>
<feature type="compositionally biased region" description="Low complexity" evidence="9">
    <location>
        <begin position="609"/>
        <end position="620"/>
    </location>
</feature>
<dbReference type="UniPathway" id="UPA00886"/>
<evidence type="ECO:0000256" key="7">
    <source>
        <dbReference type="ARBA" id="ARBA00022833"/>
    </source>
</evidence>
<dbReference type="OrthoDB" id="28127at2759"/>
<evidence type="ECO:0000256" key="2">
    <source>
        <dbReference type="ARBA" id="ARBA00005383"/>
    </source>
</evidence>
<dbReference type="GO" id="GO:0008270">
    <property type="term" value="F:zinc ion binding"/>
    <property type="evidence" value="ECO:0007669"/>
    <property type="project" value="UniProtKB-KW"/>
</dbReference>
<evidence type="ECO:0000256" key="1">
    <source>
        <dbReference type="ARBA" id="ARBA00004718"/>
    </source>
</evidence>
<dbReference type="EMBL" id="ML170157">
    <property type="protein sequence ID" value="TDL28606.1"/>
    <property type="molecule type" value="Genomic_DNA"/>
</dbReference>
<feature type="region of interest" description="Disordered" evidence="9">
    <location>
        <begin position="467"/>
        <end position="715"/>
    </location>
</feature>
<dbReference type="AlphaFoldDB" id="A0A4Y7QML0"/>
<dbReference type="InterPro" id="IPR004181">
    <property type="entry name" value="Znf_MIZ"/>
</dbReference>
<name>A0A4Y7QML0_9AGAM</name>
<feature type="domain" description="SP-RING-type" evidence="10">
    <location>
        <begin position="341"/>
        <end position="426"/>
    </location>
</feature>
<feature type="domain" description="PINIT" evidence="11">
    <location>
        <begin position="143"/>
        <end position="311"/>
    </location>
</feature>
<protein>
    <recommendedName>
        <fullName evidence="14">PINIT domain-containing protein</fullName>
    </recommendedName>
</protein>
<comment type="similarity">
    <text evidence="2">Belongs to the PIAS family.</text>
</comment>
<dbReference type="STRING" id="50990.A0A4Y7QML0"/>
<feature type="compositionally biased region" description="Polar residues" evidence="9">
    <location>
        <begin position="596"/>
        <end position="608"/>
    </location>
</feature>
<evidence type="ECO:0000256" key="6">
    <source>
        <dbReference type="ARBA" id="ARBA00022786"/>
    </source>
</evidence>
<keyword evidence="5 8" id="KW-0863">Zinc-finger</keyword>
<dbReference type="PANTHER" id="PTHR10782">
    <property type="entry name" value="ZINC FINGER MIZ DOMAIN-CONTAINING PROTEIN"/>
    <property type="match status" value="1"/>
</dbReference>
<dbReference type="InterPro" id="IPR023321">
    <property type="entry name" value="PINIT"/>
</dbReference>
<evidence type="ECO:0000313" key="12">
    <source>
        <dbReference type="EMBL" id="TDL28606.1"/>
    </source>
</evidence>
<reference evidence="12 13" key="1">
    <citation type="submission" date="2018-06" db="EMBL/GenBank/DDBJ databases">
        <title>A transcriptomic atlas of mushroom development highlights an independent origin of complex multicellularity.</title>
        <authorList>
            <consortium name="DOE Joint Genome Institute"/>
            <person name="Krizsan K."/>
            <person name="Almasi E."/>
            <person name="Merenyi Z."/>
            <person name="Sahu N."/>
            <person name="Viragh M."/>
            <person name="Koszo T."/>
            <person name="Mondo S."/>
            <person name="Kiss B."/>
            <person name="Balint B."/>
            <person name="Kues U."/>
            <person name="Barry K."/>
            <person name="Hegedus J.C."/>
            <person name="Henrissat B."/>
            <person name="Johnson J."/>
            <person name="Lipzen A."/>
            <person name="Ohm R."/>
            <person name="Nagy I."/>
            <person name="Pangilinan J."/>
            <person name="Yan J."/>
            <person name="Xiong Y."/>
            <person name="Grigoriev I.V."/>
            <person name="Hibbett D.S."/>
            <person name="Nagy L.G."/>
        </authorList>
    </citation>
    <scope>NUCLEOTIDE SEQUENCE [LARGE SCALE GENOMIC DNA]</scope>
    <source>
        <strain evidence="12 13">SZMC22713</strain>
    </source>
</reference>
<dbReference type="GO" id="GO:0000785">
    <property type="term" value="C:chromatin"/>
    <property type="evidence" value="ECO:0007669"/>
    <property type="project" value="TreeGrafter"/>
</dbReference>
<evidence type="ECO:0000259" key="10">
    <source>
        <dbReference type="PROSITE" id="PS51044"/>
    </source>
</evidence>
<dbReference type="InterPro" id="IPR013083">
    <property type="entry name" value="Znf_RING/FYVE/PHD"/>
</dbReference>
<evidence type="ECO:0000256" key="9">
    <source>
        <dbReference type="SAM" id="MobiDB-lite"/>
    </source>
</evidence>
<accession>A0A4Y7QML0</accession>
<dbReference type="PANTHER" id="PTHR10782:SF4">
    <property type="entry name" value="TONALLI, ISOFORM E"/>
    <property type="match status" value="1"/>
</dbReference>
<dbReference type="GO" id="GO:0016925">
    <property type="term" value="P:protein sumoylation"/>
    <property type="evidence" value="ECO:0007669"/>
    <property type="project" value="UniProtKB-UniPathway"/>
</dbReference>
<evidence type="ECO:0000256" key="4">
    <source>
        <dbReference type="ARBA" id="ARBA00022723"/>
    </source>
</evidence>
<gene>
    <name evidence="12" type="ORF">BD410DRAFT_862701</name>
</gene>
<feature type="compositionally biased region" description="Polar residues" evidence="9">
    <location>
        <begin position="467"/>
        <end position="492"/>
    </location>
</feature>
<evidence type="ECO:0000313" key="13">
    <source>
        <dbReference type="Proteomes" id="UP000294933"/>
    </source>
</evidence>
<keyword evidence="7" id="KW-0862">Zinc</keyword>
<feature type="compositionally biased region" description="Polar residues" evidence="9">
    <location>
        <begin position="517"/>
        <end position="538"/>
    </location>
</feature>
<dbReference type="Gene3D" id="2.60.120.780">
    <property type="entry name" value="PINIT domain"/>
    <property type="match status" value="1"/>
</dbReference>
<keyword evidence="13" id="KW-1185">Reference proteome</keyword>
<dbReference type="Proteomes" id="UP000294933">
    <property type="component" value="Unassembled WGS sequence"/>
</dbReference>
<keyword evidence="3" id="KW-0808">Transferase</keyword>
<dbReference type="InterPro" id="IPR038654">
    <property type="entry name" value="PINIT_sf"/>
</dbReference>
<feature type="region of interest" description="Disordered" evidence="9">
    <location>
        <begin position="112"/>
        <end position="132"/>
    </location>
</feature>
<evidence type="ECO:0000256" key="3">
    <source>
        <dbReference type="ARBA" id="ARBA00022679"/>
    </source>
</evidence>
<organism evidence="12 13">
    <name type="scientific">Rickenella mellea</name>
    <dbReference type="NCBI Taxonomy" id="50990"/>
    <lineage>
        <taxon>Eukaryota</taxon>
        <taxon>Fungi</taxon>
        <taxon>Dikarya</taxon>
        <taxon>Basidiomycota</taxon>
        <taxon>Agaricomycotina</taxon>
        <taxon>Agaricomycetes</taxon>
        <taxon>Hymenochaetales</taxon>
        <taxon>Rickenellaceae</taxon>
        <taxon>Rickenella</taxon>
    </lineage>
</organism>
<evidence type="ECO:0000256" key="5">
    <source>
        <dbReference type="ARBA" id="ARBA00022771"/>
    </source>
</evidence>
<dbReference type="GO" id="GO:0061665">
    <property type="term" value="F:SUMO ligase activity"/>
    <property type="evidence" value="ECO:0007669"/>
    <property type="project" value="TreeGrafter"/>
</dbReference>
<sequence length="715" mass="77163">MSASGHQDPSWNDFDQVRHSIKNYTVDRLKQIITGLSEGCGAMIAKSGKKQDLIDRITQTLDTYRTGQHTERWNRARGVIYQVQRTGTYHSGTANGLPSGLAAQGIASSATSLPNGYHQSPGGAGPSGISRYDPMTVHRRTAPSSATSTPVKHGTGAGIKFKSSPFFSIDQAVSNVVECPESSGAMDRKQQTLVFALTQEHLNKLSQSNPKYQLRLFCTSSSFYVASPGGFRSNALPCPIEFPATCEVRVNNVQLSANLKGVKKKPGTAPPADLGRSVRSVVGAQNRVEMVYVNSQQPIKYYLAVLLVEVTNVEQLVEKLRKGKYRSSDEIKSGMLKSAAEDDEIVAGNQTMSLKCPLSYARIKTPCKSDKCVHSQCFDGTSWYSVMEQTTTWLCPVCEKVLNWEDLIVDGFFDAILRQTPESVEEVVVEPNGEWYTADKKYASAGWKAAHASNSPAQRTLEPAISANGSAVSHTPAESISNGDFSKNNPAGNASEVFVLDSDDEDEGRVKRELSPTFGSSHINGNGKRASTSMSTAEGVTKPKRQSAVIDLTLDSDSDEPPAPQKLEKRKADDSLLGQGDSSSKRPRGDIVPLTTRRSANGYNNGATSSSSSSHPYYSSIPPPLPLSPSVRSSNHLSVGTPNSTTHRTSVPAPLHASSRYGAGYNSYSPPHLPGRPGSYDPTRPNDPRSHQYAPPYSSNGYLPRVNGSGPSAWP</sequence>
<feature type="compositionally biased region" description="Polar residues" evidence="9">
    <location>
        <begin position="635"/>
        <end position="649"/>
    </location>
</feature>
<dbReference type="VEuPathDB" id="FungiDB:BD410DRAFT_862701"/>
<dbReference type="Gene3D" id="3.30.40.10">
    <property type="entry name" value="Zinc/RING finger domain, C3HC4 (zinc finger)"/>
    <property type="match status" value="1"/>
</dbReference>
<keyword evidence="4" id="KW-0479">Metal-binding</keyword>